<accession>A0A1H3UU25</accession>
<gene>
    <name evidence="1" type="ORF">SAMN05421684_8002</name>
</gene>
<keyword evidence="2" id="KW-1185">Reference proteome</keyword>
<reference evidence="2" key="1">
    <citation type="submission" date="2016-10" db="EMBL/GenBank/DDBJ databases">
        <authorList>
            <person name="Varghese N."/>
            <person name="Submissions S."/>
        </authorList>
    </citation>
    <scope>NUCLEOTIDE SEQUENCE [LARGE SCALE GENOMIC DNA]</scope>
    <source>
        <strain evidence="2">DSM 44718</strain>
    </source>
</reference>
<evidence type="ECO:0000313" key="1">
    <source>
        <dbReference type="EMBL" id="SDZ65345.1"/>
    </source>
</evidence>
<proteinExistence type="predicted"/>
<dbReference type="Proteomes" id="UP000199632">
    <property type="component" value="Unassembled WGS sequence"/>
</dbReference>
<sequence length="83" mass="9716">MTWWRKRKRETFERVHVMYVKDKDKYPPFFWTACQCGWSGEKRPDEPGAQEAAFADAHAHAEVHAEILPIEIVADVSYPLDKP</sequence>
<name>A0A1H3UU25_9ACTN</name>
<evidence type="ECO:0000313" key="2">
    <source>
        <dbReference type="Proteomes" id="UP000199632"/>
    </source>
</evidence>
<dbReference type="EMBL" id="FNQB01000005">
    <property type="protein sequence ID" value="SDZ65345.1"/>
    <property type="molecule type" value="Genomic_DNA"/>
</dbReference>
<dbReference type="AlphaFoldDB" id="A0A1H3UU25"/>
<organism evidence="1 2">
    <name type="scientific">Asanoa ishikariensis</name>
    <dbReference type="NCBI Taxonomy" id="137265"/>
    <lineage>
        <taxon>Bacteria</taxon>
        <taxon>Bacillati</taxon>
        <taxon>Actinomycetota</taxon>
        <taxon>Actinomycetes</taxon>
        <taxon>Micromonosporales</taxon>
        <taxon>Micromonosporaceae</taxon>
        <taxon>Asanoa</taxon>
    </lineage>
</organism>
<protein>
    <submittedName>
        <fullName evidence="1">Uncharacterized protein</fullName>
    </submittedName>
</protein>